<dbReference type="Pfam" id="PF11926">
    <property type="entry name" value="DUF3444"/>
    <property type="match status" value="1"/>
</dbReference>
<dbReference type="STRING" id="81972.D7MXY4"/>
<dbReference type="EMBL" id="GL349143">
    <property type="protein sequence ID" value="EFH38598.1"/>
    <property type="molecule type" value="Genomic_DNA"/>
</dbReference>
<reference evidence="4" key="1">
    <citation type="journal article" date="2011" name="Nat. Genet.">
        <title>The Arabidopsis lyrata genome sequence and the basis of rapid genome size change.</title>
        <authorList>
            <person name="Hu T.T."/>
            <person name="Pattyn P."/>
            <person name="Bakker E.G."/>
            <person name="Cao J."/>
            <person name="Cheng J.-F."/>
            <person name="Clark R.M."/>
            <person name="Fahlgren N."/>
            <person name="Fawcett J.A."/>
            <person name="Grimwood J."/>
            <person name="Gundlach H."/>
            <person name="Haberer G."/>
            <person name="Hollister J.D."/>
            <person name="Ossowski S."/>
            <person name="Ottilar R.P."/>
            <person name="Salamov A.A."/>
            <person name="Schneeberger K."/>
            <person name="Spannagl M."/>
            <person name="Wang X."/>
            <person name="Yang L."/>
            <person name="Nasrallah M.E."/>
            <person name="Bergelson J."/>
            <person name="Carrington J.C."/>
            <person name="Gaut B.S."/>
            <person name="Schmutz J."/>
            <person name="Mayer K.F.X."/>
            <person name="Van de Peer Y."/>
            <person name="Grigoriev I.V."/>
            <person name="Nordborg M."/>
            <person name="Weigel D."/>
            <person name="Guo Y.-L."/>
        </authorList>
    </citation>
    <scope>NUCLEOTIDE SEQUENCE [LARGE SCALE GENOMIC DNA]</scope>
    <source>
        <strain evidence="4">cv. MN47</strain>
    </source>
</reference>
<feature type="region of interest" description="Disordered" evidence="1">
    <location>
        <begin position="82"/>
        <end position="103"/>
    </location>
</feature>
<dbReference type="HOGENOM" id="CLU_795922_0_0_1"/>
<dbReference type="Gramene" id="fgenesh1_pg.C_scaffold_674000001">
    <property type="protein sequence ID" value="fgenesh1_pg.C_scaffold_674000001"/>
    <property type="gene ID" value="fgenesh1_pg.C_scaffold_674000001"/>
</dbReference>
<keyword evidence="4" id="KW-1185">Reference proteome</keyword>
<dbReference type="InterPro" id="IPR024593">
    <property type="entry name" value="DUF3444"/>
</dbReference>
<evidence type="ECO:0000313" key="4">
    <source>
        <dbReference type="Proteomes" id="UP000008694"/>
    </source>
</evidence>
<sequence>MMIFMSPCVTKAEVKVEPEAEVKVEQPPLRVSGPLRRISEDAGIRRDSMELTPSMIRSTMMKTGQCIIELFLERLDSASPQNNVGSATKVPQDSKKSNAAKRVKCESKNTNDVIMEEEYDVMAMSVPDADFYNFEKDRVEASFGENQVWAAYDDYGMPQWYALVHKVVSQEPFKTCISWLDGKKNGYVGSMKKWIDSGYYKTSGCFSIHKRSSNDSLNSFSHRVQWTICEKGLVHIYPRKGNVWALYENWSPSWDFSTSVEEMNKYEMVEVLQDFSEDGGVTVVPLVQVPRFITVFRRIPKHRTFPRNELFRFSHQVPSHFLTSQDGENAPEGCLELDPAALPQELLKIVTKEEMKESENVVIKKPEEEANEVVQAMNNVGIDDEAKKKLETVVKKPEEEMESDKVKW</sequence>
<evidence type="ECO:0000256" key="1">
    <source>
        <dbReference type="SAM" id="MobiDB-lite"/>
    </source>
</evidence>
<dbReference type="PANTHER" id="PTHR45089:SF24">
    <property type="entry name" value="DNAJ HEAT SHOCK N-TERMINAL DOMAIN-CONTAINING PROTEIN"/>
    <property type="match status" value="1"/>
</dbReference>
<name>D7MXY4_ARALL</name>
<evidence type="ECO:0000313" key="3">
    <source>
        <dbReference type="EMBL" id="EFH38598.1"/>
    </source>
</evidence>
<organism evidence="4">
    <name type="scientific">Arabidopsis lyrata subsp. lyrata</name>
    <name type="common">Lyre-leaved rock-cress</name>
    <dbReference type="NCBI Taxonomy" id="81972"/>
    <lineage>
        <taxon>Eukaryota</taxon>
        <taxon>Viridiplantae</taxon>
        <taxon>Streptophyta</taxon>
        <taxon>Embryophyta</taxon>
        <taxon>Tracheophyta</taxon>
        <taxon>Spermatophyta</taxon>
        <taxon>Magnoliopsida</taxon>
        <taxon>eudicotyledons</taxon>
        <taxon>Gunneridae</taxon>
        <taxon>Pentapetalae</taxon>
        <taxon>rosids</taxon>
        <taxon>malvids</taxon>
        <taxon>Brassicales</taxon>
        <taxon>Brassicaceae</taxon>
        <taxon>Camelineae</taxon>
        <taxon>Arabidopsis</taxon>
    </lineage>
</organism>
<feature type="compositionally biased region" description="Polar residues" evidence="1">
    <location>
        <begin position="82"/>
        <end position="91"/>
    </location>
</feature>
<accession>D7MXY4</accession>
<proteinExistence type="predicted"/>
<evidence type="ECO:0000259" key="2">
    <source>
        <dbReference type="Pfam" id="PF11926"/>
    </source>
</evidence>
<dbReference type="Proteomes" id="UP000008694">
    <property type="component" value="Unassembled WGS sequence"/>
</dbReference>
<dbReference type="AlphaFoldDB" id="D7MXY4"/>
<feature type="domain" description="DUF3444" evidence="2">
    <location>
        <begin position="123"/>
        <end position="325"/>
    </location>
</feature>
<dbReference type="PANTHER" id="PTHR45089">
    <property type="entry name" value="DNAJ HEAT SHOCK AMINO-TERMINAL DOMAIN PROTEIN-RELATED"/>
    <property type="match status" value="1"/>
</dbReference>
<gene>
    <name evidence="3" type="ORF">ARALYDRAFT_359679</name>
</gene>
<protein>
    <recommendedName>
        <fullName evidence="2">DUF3444 domain-containing protein</fullName>
    </recommendedName>
</protein>